<keyword evidence="6 8" id="KW-0675">Receptor</keyword>
<comment type="subcellular location">
    <subcellularLocation>
        <location evidence="1 8">Cell membrane</location>
        <topology evidence="1 8">Multi-pass membrane protein</topology>
    </subcellularLocation>
</comment>
<evidence type="ECO:0000256" key="3">
    <source>
        <dbReference type="ARBA" id="ARBA00022692"/>
    </source>
</evidence>
<protein>
    <recommendedName>
        <fullName evidence="8">Gustatory receptor</fullName>
    </recommendedName>
</protein>
<comment type="similarity">
    <text evidence="8">Belongs to the insect chemoreceptor superfamily. Gustatory receptor (GR) family.</text>
</comment>
<dbReference type="GO" id="GO:0007635">
    <property type="term" value="P:chemosensory behavior"/>
    <property type="evidence" value="ECO:0007669"/>
    <property type="project" value="TreeGrafter"/>
</dbReference>
<dbReference type="GO" id="GO:0007165">
    <property type="term" value="P:signal transduction"/>
    <property type="evidence" value="ECO:0007669"/>
    <property type="project" value="UniProtKB-KW"/>
</dbReference>
<keyword evidence="5 8" id="KW-0472">Membrane</keyword>
<dbReference type="PANTHER" id="PTHR21143">
    <property type="entry name" value="INVERTEBRATE GUSTATORY RECEPTOR"/>
    <property type="match status" value="1"/>
</dbReference>
<gene>
    <name evidence="9" type="primary">GPRgr58</name>
    <name evidence="9" type="ORF">AaeL_AAEL017324</name>
</gene>
<feature type="transmembrane region" description="Helical" evidence="8">
    <location>
        <begin position="249"/>
        <end position="272"/>
    </location>
</feature>
<dbReference type="PANTHER" id="PTHR21143:SF104">
    <property type="entry name" value="GUSTATORY RECEPTOR 8A-RELATED"/>
    <property type="match status" value="1"/>
</dbReference>
<dbReference type="GO" id="GO:0030425">
    <property type="term" value="C:dendrite"/>
    <property type="evidence" value="ECO:0007669"/>
    <property type="project" value="TreeGrafter"/>
</dbReference>
<reference evidence="9" key="2">
    <citation type="journal article" date="2007" name="Science">
        <title>Genome sequence of Aedes aegypti, a major arbovirus vector.</title>
        <authorList>
            <person name="Nene V."/>
            <person name="Wortman J.R."/>
            <person name="Lawson D."/>
            <person name="Haas B."/>
            <person name="Kodira C."/>
            <person name="Tu Z.J."/>
            <person name="Loftus B."/>
            <person name="Xi Z."/>
            <person name="Megy K."/>
            <person name="Grabherr M."/>
            <person name="Ren Q."/>
            <person name="Zdobnov E.M."/>
            <person name="Lobo N.F."/>
            <person name="Campbell K.S."/>
            <person name="Brown S.E."/>
            <person name="Bonaldo M.F."/>
            <person name="Zhu J."/>
            <person name="Sinkins S.P."/>
            <person name="Hogenkamp D.G."/>
            <person name="Amedeo P."/>
            <person name="Arensburger P."/>
            <person name="Atkinson P.W."/>
            <person name="Bidwell S."/>
            <person name="Biedler J."/>
            <person name="Birney E."/>
            <person name="Bruggner R.V."/>
            <person name="Costas J."/>
            <person name="Coy M.R."/>
            <person name="Crabtree J."/>
            <person name="Crawford M."/>
            <person name="Debruyn B."/>
            <person name="Decaprio D."/>
            <person name="Eiglmeier K."/>
            <person name="Eisenstadt E."/>
            <person name="El-Dorry H."/>
            <person name="Gelbart W.M."/>
            <person name="Gomes S.L."/>
            <person name="Hammond M."/>
            <person name="Hannick L.I."/>
            <person name="Hogan J.R."/>
            <person name="Holmes M.H."/>
            <person name="Jaffe D."/>
            <person name="Johnston J.S."/>
            <person name="Kennedy R.C."/>
            <person name="Koo H."/>
            <person name="Kravitz S."/>
            <person name="Kriventseva E.V."/>
            <person name="Kulp D."/>
            <person name="Labutti K."/>
            <person name="Lee E."/>
            <person name="Li S."/>
            <person name="Lovin D.D."/>
            <person name="Mao C."/>
            <person name="Mauceli E."/>
            <person name="Menck C.F."/>
            <person name="Miller J.R."/>
            <person name="Montgomery P."/>
            <person name="Mori A."/>
            <person name="Nascimento A.L."/>
            <person name="Naveira H.F."/>
            <person name="Nusbaum C."/>
            <person name="O'leary S."/>
            <person name="Orvis J."/>
            <person name="Pertea M."/>
            <person name="Quesneville H."/>
            <person name="Reidenbach K.R."/>
            <person name="Rogers Y.H."/>
            <person name="Roth C.W."/>
            <person name="Schneider J.R."/>
            <person name="Schatz M."/>
            <person name="Shumway M."/>
            <person name="Stanke M."/>
            <person name="Stinson E.O."/>
            <person name="Tubio J.M."/>
            <person name="Vanzee J.P."/>
            <person name="Verjovski-Almeida S."/>
            <person name="Werner D."/>
            <person name="White O."/>
            <person name="Wyder S."/>
            <person name="Zeng Q."/>
            <person name="Zhao Q."/>
            <person name="Zhao Y."/>
            <person name="Hill C.A."/>
            <person name="Raikhel A.S."/>
            <person name="Soares M.B."/>
            <person name="Knudson D.L."/>
            <person name="Lee N.H."/>
            <person name="Galagan J."/>
            <person name="Salzberg S.L."/>
            <person name="Paulsen I.T."/>
            <person name="Dimopoulos G."/>
            <person name="Collins F.H."/>
            <person name="Birren B."/>
            <person name="Fraser-Liggett C.M."/>
            <person name="Severson D.W."/>
        </authorList>
    </citation>
    <scope>NUCLEOTIDE SEQUENCE [LARGE SCALE GENOMIC DNA]</scope>
    <source>
        <strain evidence="9">Liverpool</strain>
    </source>
</reference>
<dbReference type="InterPro" id="IPR013604">
    <property type="entry name" value="7TM_chemorcpt"/>
</dbReference>
<dbReference type="VEuPathDB" id="VectorBase:AAEL013190"/>
<evidence type="ECO:0000256" key="7">
    <source>
        <dbReference type="ARBA" id="ARBA00023224"/>
    </source>
</evidence>
<dbReference type="GO" id="GO:0030424">
    <property type="term" value="C:axon"/>
    <property type="evidence" value="ECO:0007669"/>
    <property type="project" value="TreeGrafter"/>
</dbReference>
<dbReference type="GO" id="GO:0005886">
    <property type="term" value="C:plasma membrane"/>
    <property type="evidence" value="ECO:0007669"/>
    <property type="project" value="UniProtKB-SubCell"/>
</dbReference>
<keyword evidence="3 8" id="KW-0812">Transmembrane</keyword>
<evidence type="ECO:0000256" key="2">
    <source>
        <dbReference type="ARBA" id="ARBA00022475"/>
    </source>
</evidence>
<name>J9EBE2_AEDAE</name>
<feature type="non-terminal residue" evidence="9">
    <location>
        <position position="386"/>
    </location>
</feature>
<comment type="function">
    <text evidence="8">Gustatory receptor which mediates acceptance or avoidance behavior, depending on its substrates.</text>
</comment>
<reference evidence="9" key="1">
    <citation type="submission" date="2005-10" db="EMBL/GenBank/DDBJ databases">
        <authorList>
            <person name="Loftus B.J."/>
            <person name="Nene V.M."/>
            <person name="Hannick L.I."/>
            <person name="Bidwell S."/>
            <person name="Haas B."/>
            <person name="Amedeo P."/>
            <person name="Orvis J."/>
            <person name="Wortman J.R."/>
            <person name="White O.R."/>
            <person name="Salzberg S."/>
            <person name="Shumway M."/>
            <person name="Koo H."/>
            <person name="Zhao Y."/>
            <person name="Holmes M."/>
            <person name="Miller J."/>
            <person name="Schatz M."/>
            <person name="Pop M."/>
            <person name="Pai G."/>
            <person name="Utterback T."/>
            <person name="Rogers Y.-H."/>
            <person name="Kravitz S."/>
            <person name="Fraser C.M."/>
        </authorList>
    </citation>
    <scope>NUCLEOTIDE SEQUENCE</scope>
    <source>
        <strain evidence="9">Liverpool</strain>
    </source>
</reference>
<keyword evidence="4 8" id="KW-1133">Transmembrane helix</keyword>
<evidence type="ECO:0000313" key="10">
    <source>
        <dbReference type="Proteomes" id="UP000682892"/>
    </source>
</evidence>
<feature type="transmembrane region" description="Helical" evidence="8">
    <location>
        <begin position="179"/>
        <end position="200"/>
    </location>
</feature>
<evidence type="ECO:0000256" key="4">
    <source>
        <dbReference type="ARBA" id="ARBA00022989"/>
    </source>
</evidence>
<dbReference type="Proteomes" id="UP000682892">
    <property type="component" value="Unassembled WGS sequence"/>
</dbReference>
<organism evidence="9 10">
    <name type="scientific">Aedes aegypti</name>
    <name type="common">Yellowfever mosquito</name>
    <name type="synonym">Culex aegypti</name>
    <dbReference type="NCBI Taxonomy" id="7159"/>
    <lineage>
        <taxon>Eukaryota</taxon>
        <taxon>Metazoa</taxon>
        <taxon>Ecdysozoa</taxon>
        <taxon>Arthropoda</taxon>
        <taxon>Hexapoda</taxon>
        <taxon>Insecta</taxon>
        <taxon>Pterygota</taxon>
        <taxon>Neoptera</taxon>
        <taxon>Endopterygota</taxon>
        <taxon>Diptera</taxon>
        <taxon>Nematocera</taxon>
        <taxon>Culicoidea</taxon>
        <taxon>Culicidae</taxon>
        <taxon>Culicinae</taxon>
        <taxon>Aedini</taxon>
        <taxon>Aedes</taxon>
        <taxon>Stegomyia</taxon>
    </lineage>
</organism>
<dbReference type="PaxDb" id="7159-AAEL017324-PA"/>
<feature type="transmembrane region" description="Helical" evidence="8">
    <location>
        <begin position="292"/>
        <end position="311"/>
    </location>
</feature>
<accession>J9EBE2</accession>
<evidence type="ECO:0000313" key="9">
    <source>
        <dbReference type="EMBL" id="EJY58026.1"/>
    </source>
</evidence>
<dbReference type="PhylomeDB" id="J9EBE2"/>
<keyword evidence="2 8" id="KW-1003">Cell membrane</keyword>
<reference evidence="9" key="3">
    <citation type="submission" date="2012-09" db="EMBL/GenBank/DDBJ databases">
        <authorList>
            <consortium name="VectorBase"/>
        </authorList>
    </citation>
    <scope>NUCLEOTIDE SEQUENCE</scope>
    <source>
        <strain evidence="9">Liverpool</strain>
    </source>
</reference>
<dbReference type="Pfam" id="PF08395">
    <property type="entry name" value="7tm_7"/>
    <property type="match status" value="1"/>
</dbReference>
<comment type="caution">
    <text evidence="8">Lacks conserved residue(s) required for the propagation of feature annotation.</text>
</comment>
<dbReference type="GO" id="GO:0043025">
    <property type="term" value="C:neuronal cell body"/>
    <property type="evidence" value="ECO:0007669"/>
    <property type="project" value="TreeGrafter"/>
</dbReference>
<feature type="transmembrane region" description="Helical" evidence="8">
    <location>
        <begin position="75"/>
        <end position="98"/>
    </location>
</feature>
<keyword evidence="7 8" id="KW-0807">Transducer</keyword>
<evidence type="ECO:0000256" key="5">
    <source>
        <dbReference type="ARBA" id="ARBA00023136"/>
    </source>
</evidence>
<evidence type="ECO:0000256" key="6">
    <source>
        <dbReference type="ARBA" id="ARBA00023170"/>
    </source>
</evidence>
<evidence type="ECO:0000256" key="1">
    <source>
        <dbReference type="ARBA" id="ARBA00004651"/>
    </source>
</evidence>
<dbReference type="GO" id="GO:0008049">
    <property type="term" value="P:male courtship behavior"/>
    <property type="evidence" value="ECO:0007669"/>
    <property type="project" value="TreeGrafter"/>
</dbReference>
<sequence length="386" mass="44736">MFKLNASSFLESFRPVYLVTKNLHIHFETINFRLQTVERTLLDQFRFILSVVLDGYLVSVGCRNSSGYLQLTDSMLINSGCYVSVVSLYLFSFSLPLWNRYKAAEMFEVFRTISDCDRNLEVLGAVVDHRKHLVTNTVSLGTVVMFILAILGIGGYIRFTVYWKHFEPILPDDASTVAVLRTFITLHFFVCYCSLILWSIRERFLILQQVIVRLPKAEAAQPLIQIIAEAHDQLCDTVQLFNRCYSGHIMYLMVVAFTYSIFCVFGLIHSYASNANAITMRVSWNNMIYDMGYLQIILQSIVLSSLVYRACRRTSILISKDICYRPYEKRTMKELRIMFQQMYHRKTKIGNEVVELDWVLLYTMAGSFTTYLVILLQFDLANFNGL</sequence>
<feature type="transmembrane region" description="Helical" evidence="8">
    <location>
        <begin position="138"/>
        <end position="159"/>
    </location>
</feature>
<dbReference type="EMBL" id="CH477989">
    <property type="protein sequence ID" value="EJY58026.1"/>
    <property type="molecule type" value="Genomic_DNA"/>
</dbReference>
<proteinExistence type="inferred from homology"/>
<feature type="transmembrane region" description="Helical" evidence="8">
    <location>
        <begin position="358"/>
        <end position="378"/>
    </location>
</feature>
<dbReference type="AlphaFoldDB" id="J9EBE2"/>
<dbReference type="GO" id="GO:0050909">
    <property type="term" value="P:sensory perception of taste"/>
    <property type="evidence" value="ECO:0007669"/>
    <property type="project" value="InterPro"/>
</dbReference>
<evidence type="ECO:0000256" key="8">
    <source>
        <dbReference type="RuleBase" id="RU363108"/>
    </source>
</evidence>